<feature type="transmembrane region" description="Helical" evidence="10">
    <location>
        <begin position="206"/>
        <end position="224"/>
    </location>
</feature>
<dbReference type="NCBIfam" id="TIGR03592">
    <property type="entry name" value="yidC_oxa1_cterm"/>
    <property type="match status" value="1"/>
</dbReference>
<evidence type="ECO:0000256" key="5">
    <source>
        <dbReference type="ARBA" id="ARBA00022927"/>
    </source>
</evidence>
<keyword evidence="4 9" id="KW-0812">Transmembrane</keyword>
<evidence type="ECO:0000313" key="13">
    <source>
        <dbReference type="Proteomes" id="UP000177690"/>
    </source>
</evidence>
<comment type="similarity">
    <text evidence="9">Belongs to the OXA1/ALB3/YidC family.</text>
</comment>
<evidence type="ECO:0000256" key="10">
    <source>
        <dbReference type="SAM" id="Phobius"/>
    </source>
</evidence>
<evidence type="ECO:0000256" key="4">
    <source>
        <dbReference type="ARBA" id="ARBA00022692"/>
    </source>
</evidence>
<evidence type="ECO:0000259" key="11">
    <source>
        <dbReference type="Pfam" id="PF02096"/>
    </source>
</evidence>
<dbReference type="PANTHER" id="PTHR12428:SF65">
    <property type="entry name" value="CYTOCHROME C OXIDASE ASSEMBLY PROTEIN COX18, MITOCHONDRIAL"/>
    <property type="match status" value="1"/>
</dbReference>
<feature type="transmembrane region" description="Helical" evidence="10">
    <location>
        <begin position="93"/>
        <end position="114"/>
    </location>
</feature>
<keyword evidence="8" id="KW-0143">Chaperone</keyword>
<keyword evidence="2" id="KW-0813">Transport</keyword>
<evidence type="ECO:0000256" key="6">
    <source>
        <dbReference type="ARBA" id="ARBA00022989"/>
    </source>
</evidence>
<dbReference type="GO" id="GO:0015031">
    <property type="term" value="P:protein transport"/>
    <property type="evidence" value="ECO:0007669"/>
    <property type="project" value="UniProtKB-KW"/>
</dbReference>
<keyword evidence="6 10" id="KW-1133">Transmembrane helix</keyword>
<keyword evidence="7 10" id="KW-0472">Membrane</keyword>
<evidence type="ECO:0000256" key="3">
    <source>
        <dbReference type="ARBA" id="ARBA00022475"/>
    </source>
</evidence>
<dbReference type="GO" id="GO:0005886">
    <property type="term" value="C:plasma membrane"/>
    <property type="evidence" value="ECO:0007669"/>
    <property type="project" value="UniProtKB-SubCell"/>
</dbReference>
<dbReference type="EMBL" id="MHJL01000029">
    <property type="protein sequence ID" value="OGY67190.1"/>
    <property type="molecule type" value="Genomic_DNA"/>
</dbReference>
<proteinExistence type="inferred from homology"/>
<dbReference type="GO" id="GO:0051205">
    <property type="term" value="P:protein insertion into membrane"/>
    <property type="evidence" value="ECO:0007669"/>
    <property type="project" value="TreeGrafter"/>
</dbReference>
<evidence type="ECO:0000256" key="8">
    <source>
        <dbReference type="ARBA" id="ARBA00023186"/>
    </source>
</evidence>
<dbReference type="STRING" id="1798409.A3I24_03695"/>
<evidence type="ECO:0000256" key="2">
    <source>
        <dbReference type="ARBA" id="ARBA00022448"/>
    </source>
</evidence>
<comment type="caution">
    <text evidence="12">The sequence shown here is derived from an EMBL/GenBank/DDBJ whole genome shotgun (WGS) entry which is preliminary data.</text>
</comment>
<organism evidence="12 13">
    <name type="scientific">Candidatus Harrisonbacteria bacterium RIFCSPLOWO2_02_FULL_41_13b</name>
    <dbReference type="NCBI Taxonomy" id="1798409"/>
    <lineage>
        <taxon>Bacteria</taxon>
        <taxon>Candidatus Harrisoniibacteriota</taxon>
    </lineage>
</organism>
<keyword evidence="5" id="KW-0653">Protein transport</keyword>
<feature type="domain" description="Membrane insertase YidC/Oxa/ALB C-terminal" evidence="11">
    <location>
        <begin position="28"/>
        <end position="226"/>
    </location>
</feature>
<gene>
    <name evidence="12" type="ORF">A3I24_03695</name>
</gene>
<keyword evidence="3" id="KW-1003">Cell membrane</keyword>
<name>A0A1G1ZTV5_9BACT</name>
<evidence type="ECO:0000256" key="9">
    <source>
        <dbReference type="RuleBase" id="RU003945"/>
    </source>
</evidence>
<evidence type="ECO:0000313" key="12">
    <source>
        <dbReference type="EMBL" id="OGY67190.1"/>
    </source>
</evidence>
<sequence>MSSLFHTFLFNPLFNALIFLYNLVGDIGVAIILLTIAVRLIFYPLFYKSFKNQTIMNRLQPEIQKIQHDHKNDKEKQAQALMGLYRQHKVNPFSGFLLIFIQLPVLIALYRVFLSDFSPESLSGLYNFVAKPEIFNGMLLGLIDLKTKSIFMVVLSAIAQYFQGKLSLSKRDPQQEESSAAKIGRQMVYIGPALTVIVLFSLPSAIALYWLVGTIFSIIQQLIINRKLKNKNQESNL</sequence>
<dbReference type="Proteomes" id="UP000177690">
    <property type="component" value="Unassembled WGS sequence"/>
</dbReference>
<protein>
    <recommendedName>
        <fullName evidence="11">Membrane insertase YidC/Oxa/ALB C-terminal domain-containing protein</fullName>
    </recommendedName>
</protein>
<dbReference type="Pfam" id="PF02096">
    <property type="entry name" value="60KD_IMP"/>
    <property type="match status" value="1"/>
</dbReference>
<dbReference type="InterPro" id="IPR001708">
    <property type="entry name" value="YidC/ALB3/OXA1/COX18"/>
</dbReference>
<dbReference type="AlphaFoldDB" id="A0A1G1ZTV5"/>
<evidence type="ECO:0000256" key="7">
    <source>
        <dbReference type="ARBA" id="ARBA00023136"/>
    </source>
</evidence>
<feature type="transmembrane region" description="Helical" evidence="10">
    <location>
        <begin position="20"/>
        <end position="42"/>
    </location>
</feature>
<evidence type="ECO:0000256" key="1">
    <source>
        <dbReference type="ARBA" id="ARBA00004651"/>
    </source>
</evidence>
<dbReference type="InterPro" id="IPR047196">
    <property type="entry name" value="YidC_ALB_C"/>
</dbReference>
<accession>A0A1G1ZTV5</accession>
<dbReference type="GO" id="GO:0032977">
    <property type="term" value="F:membrane insertase activity"/>
    <property type="evidence" value="ECO:0007669"/>
    <property type="project" value="InterPro"/>
</dbReference>
<dbReference type="PANTHER" id="PTHR12428">
    <property type="entry name" value="OXA1"/>
    <property type="match status" value="1"/>
</dbReference>
<comment type="subcellular location">
    <subcellularLocation>
        <location evidence="1">Cell membrane</location>
        <topology evidence="1">Multi-pass membrane protein</topology>
    </subcellularLocation>
    <subcellularLocation>
        <location evidence="9">Membrane</location>
        <topology evidence="9">Multi-pass membrane protein</topology>
    </subcellularLocation>
</comment>
<dbReference type="InterPro" id="IPR028055">
    <property type="entry name" value="YidC/Oxa/ALB_C"/>
</dbReference>
<dbReference type="CDD" id="cd20070">
    <property type="entry name" value="5TM_YidC_Alb3"/>
    <property type="match status" value="1"/>
</dbReference>
<reference evidence="12 13" key="1">
    <citation type="journal article" date="2016" name="Nat. Commun.">
        <title>Thousands of microbial genomes shed light on interconnected biogeochemical processes in an aquifer system.</title>
        <authorList>
            <person name="Anantharaman K."/>
            <person name="Brown C.T."/>
            <person name="Hug L.A."/>
            <person name="Sharon I."/>
            <person name="Castelle C.J."/>
            <person name="Probst A.J."/>
            <person name="Thomas B.C."/>
            <person name="Singh A."/>
            <person name="Wilkins M.J."/>
            <person name="Karaoz U."/>
            <person name="Brodie E.L."/>
            <person name="Williams K.H."/>
            <person name="Hubbard S.S."/>
            <person name="Banfield J.F."/>
        </authorList>
    </citation>
    <scope>NUCLEOTIDE SEQUENCE [LARGE SCALE GENOMIC DNA]</scope>
</reference>